<evidence type="ECO:0000313" key="2">
    <source>
        <dbReference type="Proteomes" id="UP000242457"/>
    </source>
</evidence>
<accession>A0A2A3E5F1</accession>
<sequence>MRCGPDGTAHEGLHQPPLRMCTPWCLVGGKRRIKGKAGAPVSFKYIYEVVYKKNKGPPSELASIWPDSRLSSPAVITDTTDNVSGFLPPTDSLAFERTCLCIGSGYNYIYFDLPCSQTT</sequence>
<dbReference type="AlphaFoldDB" id="A0A2A3E5F1"/>
<dbReference type="EMBL" id="KZ288364">
    <property type="protein sequence ID" value="PBC26918.1"/>
    <property type="molecule type" value="Genomic_DNA"/>
</dbReference>
<name>A0A2A3E5F1_APICC</name>
<protein>
    <submittedName>
        <fullName evidence="1">Uncharacterized protein</fullName>
    </submittedName>
</protein>
<evidence type="ECO:0000313" key="1">
    <source>
        <dbReference type="EMBL" id="PBC26918.1"/>
    </source>
</evidence>
<reference evidence="1 2" key="1">
    <citation type="submission" date="2014-07" db="EMBL/GenBank/DDBJ databases">
        <title>Genomic and transcriptomic analysis on Apis cerana provide comprehensive insights into honey bee biology.</title>
        <authorList>
            <person name="Diao Q."/>
            <person name="Sun L."/>
            <person name="Zheng H."/>
            <person name="Zheng H."/>
            <person name="Xu S."/>
            <person name="Wang S."/>
            <person name="Zeng Z."/>
            <person name="Hu F."/>
            <person name="Su S."/>
            <person name="Wu J."/>
        </authorList>
    </citation>
    <scope>NUCLEOTIDE SEQUENCE [LARGE SCALE GENOMIC DNA]</scope>
    <source>
        <tissue evidence="1">Pupae without intestine</tissue>
    </source>
</reference>
<keyword evidence="2" id="KW-1185">Reference proteome</keyword>
<organism evidence="1 2">
    <name type="scientific">Apis cerana cerana</name>
    <name type="common">Oriental honeybee</name>
    <dbReference type="NCBI Taxonomy" id="94128"/>
    <lineage>
        <taxon>Eukaryota</taxon>
        <taxon>Metazoa</taxon>
        <taxon>Ecdysozoa</taxon>
        <taxon>Arthropoda</taxon>
        <taxon>Hexapoda</taxon>
        <taxon>Insecta</taxon>
        <taxon>Pterygota</taxon>
        <taxon>Neoptera</taxon>
        <taxon>Endopterygota</taxon>
        <taxon>Hymenoptera</taxon>
        <taxon>Apocrita</taxon>
        <taxon>Aculeata</taxon>
        <taxon>Apoidea</taxon>
        <taxon>Anthophila</taxon>
        <taxon>Apidae</taxon>
        <taxon>Apis</taxon>
    </lineage>
</organism>
<dbReference type="Proteomes" id="UP000242457">
    <property type="component" value="Unassembled WGS sequence"/>
</dbReference>
<proteinExistence type="predicted"/>
<gene>
    <name evidence="1" type="ORF">APICC_04408</name>
</gene>